<protein>
    <submittedName>
        <fullName evidence="4">B box-type domain-containing protein</fullName>
    </submittedName>
</protein>
<evidence type="ECO:0000313" key="3">
    <source>
        <dbReference type="Proteomes" id="UP000282613"/>
    </source>
</evidence>
<proteinExistence type="predicted"/>
<reference evidence="2 3" key="2">
    <citation type="submission" date="2018-11" db="EMBL/GenBank/DDBJ databases">
        <authorList>
            <consortium name="Pathogen Informatics"/>
        </authorList>
    </citation>
    <scope>NUCLEOTIDE SEQUENCE [LARGE SCALE GENOMIC DNA]</scope>
</reference>
<organism evidence="4">
    <name type="scientific">Taenia asiatica</name>
    <name type="common">Asian tapeworm</name>
    <dbReference type="NCBI Taxonomy" id="60517"/>
    <lineage>
        <taxon>Eukaryota</taxon>
        <taxon>Metazoa</taxon>
        <taxon>Spiralia</taxon>
        <taxon>Lophotrochozoa</taxon>
        <taxon>Platyhelminthes</taxon>
        <taxon>Cestoda</taxon>
        <taxon>Eucestoda</taxon>
        <taxon>Cyclophyllidea</taxon>
        <taxon>Taeniidae</taxon>
        <taxon>Taenia</taxon>
    </lineage>
</organism>
<dbReference type="AlphaFoldDB" id="A0A0R3W2M5"/>
<dbReference type="STRING" id="60517.A0A0R3W2M5"/>
<dbReference type="WBParaSite" id="TASK_0000409501-mRNA-1">
    <property type="protein sequence ID" value="TASK_0000409501-mRNA-1"/>
    <property type="gene ID" value="TASK_0000409501"/>
</dbReference>
<evidence type="ECO:0000313" key="2">
    <source>
        <dbReference type="EMBL" id="VDK32856.1"/>
    </source>
</evidence>
<sequence length="282" mass="31775">MAKAVAIKVGFVVWHPHRHHSYDGGSRISTNSPQREQMSQQHSVRNGGVGGEETINDRNGIRRTVCCSNCQRQISPQETSSCQHCQRQVCTRCLVKHRDSVSIVDLHVVLEATYFVNCAASTITQTNERSYIMMMRVNLDILACYKANLRARPMKDTKERIADALKEPVSEMCAAAYKALDAATEKVKKEDLASSGTINGLVSRITKLSTKFVEVRNVYNLSERLEDLQMAVATWKWLRSLLTNVEELRTAMKQVSPLPITQMRLSDQFNEVSRQTLLCASL</sequence>
<feature type="region of interest" description="Disordered" evidence="1">
    <location>
        <begin position="21"/>
        <end position="56"/>
    </location>
</feature>
<reference evidence="4" key="1">
    <citation type="submission" date="2017-02" db="UniProtKB">
        <authorList>
            <consortium name="WormBaseParasite"/>
        </authorList>
    </citation>
    <scope>IDENTIFICATION</scope>
</reference>
<dbReference type="Proteomes" id="UP000282613">
    <property type="component" value="Unassembled WGS sequence"/>
</dbReference>
<evidence type="ECO:0000256" key="1">
    <source>
        <dbReference type="SAM" id="MobiDB-lite"/>
    </source>
</evidence>
<keyword evidence="3" id="KW-1185">Reference proteome</keyword>
<dbReference type="OrthoDB" id="6286322at2759"/>
<name>A0A0R3W2M5_TAEAS</name>
<feature type="compositionally biased region" description="Polar residues" evidence="1">
    <location>
        <begin position="27"/>
        <end position="44"/>
    </location>
</feature>
<gene>
    <name evidence="2" type="ORF">TASK_LOCUS4096</name>
</gene>
<dbReference type="EMBL" id="UYRS01018328">
    <property type="protein sequence ID" value="VDK32856.1"/>
    <property type="molecule type" value="Genomic_DNA"/>
</dbReference>
<accession>A0A0R3W2M5</accession>
<evidence type="ECO:0000313" key="4">
    <source>
        <dbReference type="WBParaSite" id="TASK_0000409501-mRNA-1"/>
    </source>
</evidence>